<feature type="binding site" evidence="7">
    <location>
        <position position="139"/>
    </location>
    <ligand>
        <name>a 1,2-diacyl-sn-glycero-3-phospho-(1'-sn-glycerol)</name>
        <dbReference type="ChEBI" id="CHEBI:64716"/>
    </ligand>
</feature>
<dbReference type="HAMAP" id="MF_01147">
    <property type="entry name" value="Lgt"/>
    <property type="match status" value="1"/>
</dbReference>
<keyword evidence="4 7" id="KW-0812">Transmembrane</keyword>
<keyword evidence="5 7" id="KW-1133">Transmembrane helix</keyword>
<evidence type="ECO:0000256" key="3">
    <source>
        <dbReference type="ARBA" id="ARBA00022679"/>
    </source>
</evidence>
<dbReference type="PANTHER" id="PTHR30589">
    <property type="entry name" value="PROLIPOPROTEIN DIACYLGLYCERYL TRANSFERASE"/>
    <property type="match status" value="1"/>
</dbReference>
<dbReference type="OrthoDB" id="871140at2"/>
<evidence type="ECO:0000256" key="1">
    <source>
        <dbReference type="ARBA" id="ARBA00007150"/>
    </source>
</evidence>
<gene>
    <name evidence="7 8" type="primary">lgt</name>
    <name evidence="8" type="ORF">FKZ61_18315</name>
</gene>
<comment type="function">
    <text evidence="7">Catalyzes the transfer of the diacylglyceryl group from phosphatidylglycerol to the sulfhydryl group of the N-terminal cysteine of a prolipoprotein, the first step in the formation of mature lipoproteins.</text>
</comment>
<evidence type="ECO:0000256" key="2">
    <source>
        <dbReference type="ARBA" id="ARBA00022475"/>
    </source>
</evidence>
<keyword evidence="3 7" id="KW-0808">Transferase</keyword>
<dbReference type="PROSITE" id="PS01311">
    <property type="entry name" value="LGT"/>
    <property type="match status" value="1"/>
</dbReference>
<protein>
    <recommendedName>
        <fullName evidence="7">Phosphatidylglycerol--prolipoprotein diacylglyceryl transferase</fullName>
        <ecNumber evidence="7">2.5.1.145</ecNumber>
    </recommendedName>
</protein>
<evidence type="ECO:0000256" key="4">
    <source>
        <dbReference type="ARBA" id="ARBA00022692"/>
    </source>
</evidence>
<dbReference type="Pfam" id="PF01790">
    <property type="entry name" value="LGT"/>
    <property type="match status" value="1"/>
</dbReference>
<dbReference type="GO" id="GO:0005886">
    <property type="term" value="C:plasma membrane"/>
    <property type="evidence" value="ECO:0007669"/>
    <property type="project" value="UniProtKB-SubCell"/>
</dbReference>
<organism evidence="8 9">
    <name type="scientific">Litorilinea aerophila</name>
    <dbReference type="NCBI Taxonomy" id="1204385"/>
    <lineage>
        <taxon>Bacteria</taxon>
        <taxon>Bacillati</taxon>
        <taxon>Chloroflexota</taxon>
        <taxon>Caldilineae</taxon>
        <taxon>Caldilineales</taxon>
        <taxon>Caldilineaceae</taxon>
        <taxon>Litorilinea</taxon>
    </lineage>
</organism>
<comment type="subcellular location">
    <subcellularLocation>
        <location evidence="7">Cell membrane</location>
        <topology evidence="7">Multi-pass membrane protein</topology>
    </subcellularLocation>
</comment>
<feature type="transmembrane region" description="Helical" evidence="7">
    <location>
        <begin position="127"/>
        <end position="144"/>
    </location>
</feature>
<dbReference type="EMBL" id="VIGC01000028">
    <property type="protein sequence ID" value="TQE94046.1"/>
    <property type="molecule type" value="Genomic_DNA"/>
</dbReference>
<feature type="transmembrane region" description="Helical" evidence="7">
    <location>
        <begin position="232"/>
        <end position="250"/>
    </location>
</feature>
<evidence type="ECO:0000256" key="6">
    <source>
        <dbReference type="ARBA" id="ARBA00023136"/>
    </source>
</evidence>
<dbReference type="UniPathway" id="UPA00664"/>
<dbReference type="InterPro" id="IPR001640">
    <property type="entry name" value="Lgt"/>
</dbReference>
<dbReference type="Proteomes" id="UP000317371">
    <property type="component" value="Unassembled WGS sequence"/>
</dbReference>
<dbReference type="FunCoup" id="A0A540VB96">
    <property type="interactions" value="291"/>
</dbReference>
<feature type="transmembrane region" description="Helical" evidence="7">
    <location>
        <begin position="202"/>
        <end position="220"/>
    </location>
</feature>
<name>A0A540VB96_9CHLR</name>
<accession>A0A540VB96</accession>
<feature type="transmembrane region" description="Helical" evidence="7">
    <location>
        <begin position="96"/>
        <end position="115"/>
    </location>
</feature>
<evidence type="ECO:0000256" key="5">
    <source>
        <dbReference type="ARBA" id="ARBA00022989"/>
    </source>
</evidence>
<dbReference type="RefSeq" id="WP_141611613.1">
    <property type="nucleotide sequence ID" value="NZ_VIGC02000028.1"/>
</dbReference>
<dbReference type="EC" id="2.5.1.145" evidence="7"/>
<proteinExistence type="inferred from homology"/>
<comment type="caution">
    <text evidence="8">The sequence shown here is derived from an EMBL/GenBank/DDBJ whole genome shotgun (WGS) entry which is preliminary data.</text>
</comment>
<dbReference type="PANTHER" id="PTHR30589:SF0">
    <property type="entry name" value="PHOSPHATIDYLGLYCEROL--PROLIPOPROTEIN DIACYLGLYCERYL TRANSFERASE"/>
    <property type="match status" value="1"/>
</dbReference>
<reference evidence="8 9" key="1">
    <citation type="submission" date="2019-06" db="EMBL/GenBank/DDBJ databases">
        <title>Genome sequence of Litorilinea aerophila BAA-2444.</title>
        <authorList>
            <person name="Maclea K.S."/>
            <person name="Maurais E.G."/>
            <person name="Iannazzi L.C."/>
        </authorList>
    </citation>
    <scope>NUCLEOTIDE SEQUENCE [LARGE SCALE GENOMIC DNA]</scope>
    <source>
        <strain evidence="8 9">ATCC BAA-2444</strain>
    </source>
</reference>
<dbReference type="InParanoid" id="A0A540VB96"/>
<comment type="catalytic activity">
    <reaction evidence="7">
        <text>L-cysteinyl-[prolipoprotein] + a 1,2-diacyl-sn-glycero-3-phospho-(1'-sn-glycerol) = an S-1,2-diacyl-sn-glyceryl-L-cysteinyl-[prolipoprotein] + sn-glycerol 1-phosphate + H(+)</text>
        <dbReference type="Rhea" id="RHEA:56712"/>
        <dbReference type="Rhea" id="RHEA-COMP:14679"/>
        <dbReference type="Rhea" id="RHEA-COMP:14680"/>
        <dbReference type="ChEBI" id="CHEBI:15378"/>
        <dbReference type="ChEBI" id="CHEBI:29950"/>
        <dbReference type="ChEBI" id="CHEBI:57685"/>
        <dbReference type="ChEBI" id="CHEBI:64716"/>
        <dbReference type="ChEBI" id="CHEBI:140658"/>
        <dbReference type="EC" id="2.5.1.145"/>
    </reaction>
</comment>
<comment type="pathway">
    <text evidence="7">Protein modification; lipoprotein biosynthesis (diacylglyceryl transfer).</text>
</comment>
<keyword evidence="9" id="KW-1185">Reference proteome</keyword>
<sequence length="309" mass="34708">MNPVIFQFGPFALHWYGVFIVGGAVIAAWVSSRYAAKAGENPDHIWNLLAWSLIVGIIGARLYHVFSSPADGLGWAYYREHPLDIINFWNGGFRGLGIYGGLAGGTLAVAVYCWYHKLNPLRWLDFIAPNVLLAQAIGRMGNFVNQELYGPPTNVPWAFHINPKYPCQLPPNLPPDVQFCGAPDLTQRTLEWYASNGFHPTFFYEAGWNLLMFGVLTFIIRRYGHRLRTGDGLLLYLIAYPLGRFWVEMFRPDAWVIGNLATAQWIAIASVLGSAFILYLRHRNWSWQEHPEESLAAMSAAGQVATSSS</sequence>
<feature type="transmembrane region" description="Helical" evidence="7">
    <location>
        <begin position="262"/>
        <end position="280"/>
    </location>
</feature>
<keyword evidence="6 7" id="KW-0472">Membrane</keyword>
<dbReference type="NCBIfam" id="TIGR00544">
    <property type="entry name" value="lgt"/>
    <property type="match status" value="1"/>
</dbReference>
<evidence type="ECO:0000256" key="7">
    <source>
        <dbReference type="HAMAP-Rule" id="MF_01147"/>
    </source>
</evidence>
<evidence type="ECO:0000313" key="8">
    <source>
        <dbReference type="EMBL" id="TQE94046.1"/>
    </source>
</evidence>
<keyword evidence="8" id="KW-0449">Lipoprotein</keyword>
<feature type="transmembrane region" description="Helical" evidence="7">
    <location>
        <begin position="44"/>
        <end position="63"/>
    </location>
</feature>
<evidence type="ECO:0000313" key="9">
    <source>
        <dbReference type="Proteomes" id="UP000317371"/>
    </source>
</evidence>
<dbReference type="AlphaFoldDB" id="A0A540VB96"/>
<keyword evidence="2 7" id="KW-1003">Cell membrane</keyword>
<dbReference type="GO" id="GO:0042158">
    <property type="term" value="P:lipoprotein biosynthetic process"/>
    <property type="evidence" value="ECO:0007669"/>
    <property type="project" value="UniProtKB-UniRule"/>
</dbReference>
<comment type="similarity">
    <text evidence="1 7">Belongs to the Lgt family.</text>
</comment>
<dbReference type="GO" id="GO:0008961">
    <property type="term" value="F:phosphatidylglycerol-prolipoprotein diacylglyceryl transferase activity"/>
    <property type="evidence" value="ECO:0007669"/>
    <property type="project" value="UniProtKB-UniRule"/>
</dbReference>
<feature type="transmembrane region" description="Helical" evidence="7">
    <location>
        <begin position="12"/>
        <end position="32"/>
    </location>
</feature>